<proteinExistence type="predicted"/>
<feature type="domain" description="Cytochrome c" evidence="8">
    <location>
        <begin position="305"/>
        <end position="407"/>
    </location>
</feature>
<dbReference type="InterPro" id="IPR051395">
    <property type="entry name" value="Cytochrome_c_Peroxidase/MauG"/>
</dbReference>
<dbReference type="PANTHER" id="PTHR30600">
    <property type="entry name" value="CYTOCHROME C PEROXIDASE-RELATED"/>
    <property type="match status" value="1"/>
</dbReference>
<dbReference type="Gene3D" id="1.20.1420.20">
    <property type="entry name" value="M75 peptidase, HXXE motif"/>
    <property type="match status" value="1"/>
</dbReference>
<comment type="caution">
    <text evidence="9">The sequence shown here is derived from an EMBL/GenBank/DDBJ whole genome shotgun (WGS) entry which is preliminary data.</text>
</comment>
<keyword evidence="6 7" id="KW-0408">Iron</keyword>
<evidence type="ECO:0000259" key="8">
    <source>
        <dbReference type="PROSITE" id="PS51007"/>
    </source>
</evidence>
<accession>A0A167IR63</accession>
<dbReference type="GO" id="GO:0009055">
    <property type="term" value="F:electron transfer activity"/>
    <property type="evidence" value="ECO:0007669"/>
    <property type="project" value="InterPro"/>
</dbReference>
<evidence type="ECO:0000256" key="6">
    <source>
        <dbReference type="ARBA" id="ARBA00023004"/>
    </source>
</evidence>
<dbReference type="InterPro" id="IPR009056">
    <property type="entry name" value="Cyt_c-like_dom"/>
</dbReference>
<evidence type="ECO:0000256" key="3">
    <source>
        <dbReference type="ARBA" id="ARBA00022723"/>
    </source>
</evidence>
<evidence type="ECO:0000313" key="9">
    <source>
        <dbReference type="EMBL" id="OAB79933.1"/>
    </source>
</evidence>
<dbReference type="Pfam" id="PF03150">
    <property type="entry name" value="CCP_MauG"/>
    <property type="match status" value="1"/>
</dbReference>
<dbReference type="Proteomes" id="UP000077013">
    <property type="component" value="Unassembled WGS sequence"/>
</dbReference>
<dbReference type="PANTHER" id="PTHR30600:SF10">
    <property type="entry name" value="BLL6722 PROTEIN"/>
    <property type="match status" value="1"/>
</dbReference>
<dbReference type="Gene3D" id="1.10.760.10">
    <property type="entry name" value="Cytochrome c-like domain"/>
    <property type="match status" value="2"/>
</dbReference>
<sequence length="615" mass="68775">MRTTTLFYIIGFISFICIQCSPNETYISRPQSISNYFSETQQAFKTLDSLATEFQKGKVSSDILQNALTESRLAYKKIEFYVAYFHPEYTNKYLNGAPLLKIEKSGNQPTISPPEGLQVLDELIFSENPSEEKVHIARLAKNVHTHFTQVASALASKTLIPEDIITASRLQLVRIFTLGVTGFDTPGSANGIEEAKVSLEAIGEVLNFSETKLSEKQKKEATQLIQAAIAQLSKATSFESFDRLTFLTNHIDPLYKLLGHTRNLKKPEHITQQTGWNLNSESIFSADFLDPYFFAQLTQEEDSRALRELGEELFYDPILSNSKSISCASCHNPQKAFTDGLPTSSSNKTGEFVLRNAPTLLNAAYAERFFYDARAFNLEQQVEHVVFNSEEFDTDYIAILAKLSAHSEYPSKFKNVFVDEDISRRKIASALASYVISLRSFNSPFDRFVRGEIPEISSEVKKGFNLFMGKGACATCHFAPNFSGLVPPLYSDTETEILGVLKNPKSDVPVLDTDEGRWNNGIASEAAWIYEKSFKTTTVRNSFETAPYFHNGAYNTLEEVLDFYNKGGGAGMGLEVTNQTLPDTPLDLSEQEIQAIIAFLKALSDNPYTTQIKVL</sequence>
<evidence type="ECO:0000256" key="7">
    <source>
        <dbReference type="PROSITE-ProRule" id="PRU00433"/>
    </source>
</evidence>
<comment type="subcellular location">
    <subcellularLocation>
        <location evidence="1">Cell envelope</location>
    </subcellularLocation>
</comment>
<protein>
    <recommendedName>
        <fullName evidence="8">Cytochrome c domain-containing protein</fullName>
    </recommendedName>
</protein>
<evidence type="ECO:0000256" key="2">
    <source>
        <dbReference type="ARBA" id="ARBA00022617"/>
    </source>
</evidence>
<dbReference type="SUPFAM" id="SSF46626">
    <property type="entry name" value="Cytochrome c"/>
    <property type="match status" value="2"/>
</dbReference>
<keyword evidence="10" id="KW-1185">Reference proteome</keyword>
<dbReference type="GO" id="GO:0004130">
    <property type="term" value="F:cytochrome-c peroxidase activity"/>
    <property type="evidence" value="ECO:0007669"/>
    <property type="project" value="TreeGrafter"/>
</dbReference>
<feature type="domain" description="Cytochrome c" evidence="8">
    <location>
        <begin position="458"/>
        <end position="604"/>
    </location>
</feature>
<evidence type="ECO:0000313" key="10">
    <source>
        <dbReference type="Proteomes" id="UP000077013"/>
    </source>
</evidence>
<reference evidence="9 10" key="1">
    <citation type="submission" date="2016-02" db="EMBL/GenBank/DDBJ databases">
        <title>Ulvibacter sp. LPB0005, isolated from Thais luteostoma.</title>
        <authorList>
            <person name="Shin S.-K."/>
            <person name="Yi H."/>
        </authorList>
    </citation>
    <scope>NUCLEOTIDE SEQUENCE [LARGE SCALE GENOMIC DNA]</scope>
    <source>
        <strain evidence="9 10">LPB0005</strain>
    </source>
</reference>
<dbReference type="GO" id="GO:0020037">
    <property type="term" value="F:heme binding"/>
    <property type="evidence" value="ECO:0007669"/>
    <property type="project" value="InterPro"/>
</dbReference>
<dbReference type="OrthoDB" id="9805202at2"/>
<dbReference type="RefSeq" id="WP_068590038.1">
    <property type="nucleotide sequence ID" value="NZ_LRXL01000026.1"/>
</dbReference>
<dbReference type="GO" id="GO:0030313">
    <property type="term" value="C:cell envelope"/>
    <property type="evidence" value="ECO:0007669"/>
    <property type="project" value="UniProtKB-SubCell"/>
</dbReference>
<evidence type="ECO:0000256" key="1">
    <source>
        <dbReference type="ARBA" id="ARBA00004196"/>
    </source>
</evidence>
<dbReference type="InterPro" id="IPR004852">
    <property type="entry name" value="Di-haem_cyt_c_peroxidsae"/>
</dbReference>
<keyword evidence="4" id="KW-0732">Signal</keyword>
<dbReference type="GO" id="GO:0046872">
    <property type="term" value="F:metal ion binding"/>
    <property type="evidence" value="ECO:0007669"/>
    <property type="project" value="UniProtKB-KW"/>
</dbReference>
<organism evidence="9 10">
    <name type="scientific">Cochleicola gelatinilyticus</name>
    <dbReference type="NCBI Taxonomy" id="1763537"/>
    <lineage>
        <taxon>Bacteria</taxon>
        <taxon>Pseudomonadati</taxon>
        <taxon>Bacteroidota</taxon>
        <taxon>Flavobacteriia</taxon>
        <taxon>Flavobacteriales</taxon>
        <taxon>Flavobacteriaceae</taxon>
        <taxon>Cochleicola</taxon>
    </lineage>
</organism>
<evidence type="ECO:0000256" key="5">
    <source>
        <dbReference type="ARBA" id="ARBA00023002"/>
    </source>
</evidence>
<gene>
    <name evidence="9" type="ORF">ULVI_04120</name>
</gene>
<evidence type="ECO:0000256" key="4">
    <source>
        <dbReference type="ARBA" id="ARBA00022729"/>
    </source>
</evidence>
<dbReference type="STRING" id="1763537.ULVI_04120"/>
<keyword evidence="2 7" id="KW-0349">Heme</keyword>
<dbReference type="InterPro" id="IPR036909">
    <property type="entry name" value="Cyt_c-like_dom_sf"/>
</dbReference>
<dbReference type="PROSITE" id="PS51007">
    <property type="entry name" value="CYTC"/>
    <property type="match status" value="2"/>
</dbReference>
<dbReference type="AlphaFoldDB" id="A0A167IR63"/>
<dbReference type="InterPro" id="IPR038352">
    <property type="entry name" value="Imelysin_sf"/>
</dbReference>
<keyword evidence="3 7" id="KW-0479">Metal-binding</keyword>
<name>A0A167IR63_9FLAO</name>
<dbReference type="EMBL" id="LRXL01000026">
    <property type="protein sequence ID" value="OAB79933.1"/>
    <property type="molecule type" value="Genomic_DNA"/>
</dbReference>
<keyword evidence="5" id="KW-0560">Oxidoreductase</keyword>